<reference evidence="1 2" key="1">
    <citation type="submission" date="2023-07" db="EMBL/GenBank/DDBJ databases">
        <title>Genomic Encyclopedia of Type Strains, Phase IV (KMG-IV): sequencing the most valuable type-strain genomes for metagenomic binning, comparative biology and taxonomic classification.</title>
        <authorList>
            <person name="Goeker M."/>
        </authorList>
    </citation>
    <scope>NUCLEOTIDE SEQUENCE [LARGE SCALE GENOMIC DNA]</scope>
    <source>
        <strain evidence="1 2">DSM 19922</strain>
    </source>
</reference>
<keyword evidence="2" id="KW-1185">Reference proteome</keyword>
<evidence type="ECO:0000313" key="1">
    <source>
        <dbReference type="EMBL" id="MDQ0533872.1"/>
    </source>
</evidence>
<comment type="caution">
    <text evidence="1">The sequence shown here is derived from an EMBL/GenBank/DDBJ whole genome shotgun (WGS) entry which is preliminary data.</text>
</comment>
<protein>
    <submittedName>
        <fullName evidence="1">Uncharacterized protein</fullName>
    </submittedName>
</protein>
<dbReference type="EMBL" id="JAUSVU010000008">
    <property type="protein sequence ID" value="MDQ0533872.1"/>
    <property type="molecule type" value="Genomic_DNA"/>
</dbReference>
<dbReference type="RefSeq" id="WP_209982213.1">
    <property type="nucleotide sequence ID" value="NZ_JAGINO010000008.1"/>
</dbReference>
<gene>
    <name evidence="1" type="ORF">QO018_002735</name>
</gene>
<sequence length="55" mass="6625">MIFRNTYACATVVTRTGWRTGHHPRRLRGVKRMLYILKLLILVLEIVKRLLDLYR</sequence>
<dbReference type="Proteomes" id="UP001244552">
    <property type="component" value="Unassembled WGS sequence"/>
</dbReference>
<organism evidence="1 2">
    <name type="scientific">Azospirillum picis</name>
    <dbReference type="NCBI Taxonomy" id="488438"/>
    <lineage>
        <taxon>Bacteria</taxon>
        <taxon>Pseudomonadati</taxon>
        <taxon>Pseudomonadota</taxon>
        <taxon>Alphaproteobacteria</taxon>
        <taxon>Rhodospirillales</taxon>
        <taxon>Azospirillaceae</taxon>
        <taxon>Azospirillum</taxon>
    </lineage>
</organism>
<proteinExistence type="predicted"/>
<accession>A0ABU0MK77</accession>
<name>A0ABU0MK77_9PROT</name>
<evidence type="ECO:0000313" key="2">
    <source>
        <dbReference type="Proteomes" id="UP001244552"/>
    </source>
</evidence>